<dbReference type="RefSeq" id="WP_157035092.1">
    <property type="nucleotide sequence ID" value="NZ_AP023354.1"/>
</dbReference>
<dbReference type="EMBL" id="AP023354">
    <property type="protein sequence ID" value="BCJ29027.1"/>
    <property type="molecule type" value="Genomic_DNA"/>
</dbReference>
<evidence type="ECO:0000313" key="1">
    <source>
        <dbReference type="EMBL" id="BCJ29027.1"/>
    </source>
</evidence>
<evidence type="ECO:0000313" key="2">
    <source>
        <dbReference type="Proteomes" id="UP000680750"/>
    </source>
</evidence>
<proteinExistence type="predicted"/>
<sequence>MGLLKWMRGDSDSPSAAMAAAGLGELAGLLQPGKRKQTELIQELKSKRQDIGNDAPGGVDLERGVAVIRSRGTDTDTDGASAAVHGAARLGRRSSEAIAAARAAAAERAAEGTA</sequence>
<keyword evidence="2" id="KW-1185">Reference proteome</keyword>
<dbReference type="AlphaFoldDB" id="A0A810L1E8"/>
<organism evidence="1 2">
    <name type="scientific">Actinocatenispora sera</name>
    <dbReference type="NCBI Taxonomy" id="390989"/>
    <lineage>
        <taxon>Bacteria</taxon>
        <taxon>Bacillati</taxon>
        <taxon>Actinomycetota</taxon>
        <taxon>Actinomycetes</taxon>
        <taxon>Micromonosporales</taxon>
        <taxon>Micromonosporaceae</taxon>
        <taxon>Actinocatenispora</taxon>
    </lineage>
</organism>
<gene>
    <name evidence="1" type="ORF">Asera_31350</name>
</gene>
<dbReference type="Proteomes" id="UP000680750">
    <property type="component" value="Chromosome"/>
</dbReference>
<dbReference type="OrthoDB" id="3397070at2"/>
<accession>A0A810L1E8</accession>
<reference evidence="1" key="1">
    <citation type="submission" date="2020-08" db="EMBL/GenBank/DDBJ databases">
        <title>Whole genome shotgun sequence of Actinocatenispora sera NBRC 101916.</title>
        <authorList>
            <person name="Komaki H."/>
            <person name="Tamura T."/>
        </authorList>
    </citation>
    <scope>NUCLEOTIDE SEQUENCE</scope>
    <source>
        <strain evidence="1">NBRC 101916</strain>
    </source>
</reference>
<name>A0A810L1E8_9ACTN</name>
<dbReference type="KEGG" id="aser:Asera_31350"/>
<protein>
    <submittedName>
        <fullName evidence="1">Uncharacterized protein</fullName>
    </submittedName>
</protein>